<dbReference type="InterPro" id="IPR029787">
    <property type="entry name" value="Nucleotide_cyclase"/>
</dbReference>
<protein>
    <recommendedName>
        <fullName evidence="2">Guanylate cyclase domain-containing protein</fullName>
    </recommendedName>
</protein>
<feature type="transmembrane region" description="Helical" evidence="1">
    <location>
        <begin position="147"/>
        <end position="166"/>
    </location>
</feature>
<keyword evidence="1" id="KW-0472">Membrane</keyword>
<dbReference type="PANTHER" id="PTHR43081:SF1">
    <property type="entry name" value="ADENYLATE CYCLASE, TERMINAL-DIFFERENTIATION SPECIFIC"/>
    <property type="match status" value="1"/>
</dbReference>
<feature type="transmembrane region" description="Helical" evidence="1">
    <location>
        <begin position="186"/>
        <end position="206"/>
    </location>
</feature>
<comment type="caution">
    <text evidence="3">The sequence shown here is derived from an EMBL/GenBank/DDBJ whole genome shotgun (WGS) entry which is preliminary data.</text>
</comment>
<keyword evidence="4" id="KW-1185">Reference proteome</keyword>
<feature type="transmembrane region" description="Helical" evidence="1">
    <location>
        <begin position="39"/>
        <end position="60"/>
    </location>
</feature>
<evidence type="ECO:0000259" key="2">
    <source>
        <dbReference type="PROSITE" id="PS50125"/>
    </source>
</evidence>
<name>A0AAV2YS61_9STRA</name>
<dbReference type="GO" id="GO:0009190">
    <property type="term" value="P:cyclic nucleotide biosynthetic process"/>
    <property type="evidence" value="ECO:0007669"/>
    <property type="project" value="InterPro"/>
</dbReference>
<proteinExistence type="predicted"/>
<dbReference type="Gene3D" id="3.30.70.1230">
    <property type="entry name" value="Nucleotide cyclase"/>
    <property type="match status" value="1"/>
</dbReference>
<dbReference type="EMBL" id="DAKRPA010000151">
    <property type="protein sequence ID" value="DAZ96945.1"/>
    <property type="molecule type" value="Genomic_DNA"/>
</dbReference>
<feature type="transmembrane region" description="Helical" evidence="1">
    <location>
        <begin position="227"/>
        <end position="248"/>
    </location>
</feature>
<dbReference type="SUPFAM" id="SSF55073">
    <property type="entry name" value="Nucleotide cyclase"/>
    <property type="match status" value="1"/>
</dbReference>
<dbReference type="GO" id="GO:0035556">
    <property type="term" value="P:intracellular signal transduction"/>
    <property type="evidence" value="ECO:0007669"/>
    <property type="project" value="InterPro"/>
</dbReference>
<dbReference type="InterPro" id="IPR001054">
    <property type="entry name" value="A/G_cyclase"/>
</dbReference>
<reference evidence="3" key="1">
    <citation type="submission" date="2022-11" db="EMBL/GenBank/DDBJ databases">
        <authorList>
            <person name="Morgan W.R."/>
            <person name="Tartar A."/>
        </authorList>
    </citation>
    <scope>NUCLEOTIDE SEQUENCE</scope>
    <source>
        <strain evidence="3">ARSEF 373</strain>
    </source>
</reference>
<dbReference type="PROSITE" id="PS50125">
    <property type="entry name" value="GUANYLATE_CYCLASE_2"/>
    <property type="match status" value="1"/>
</dbReference>
<dbReference type="PANTHER" id="PTHR43081">
    <property type="entry name" value="ADENYLATE CYCLASE, TERMINAL-DIFFERENTIATION SPECIFIC-RELATED"/>
    <property type="match status" value="1"/>
</dbReference>
<evidence type="ECO:0000313" key="3">
    <source>
        <dbReference type="EMBL" id="DAZ96945.1"/>
    </source>
</evidence>
<keyword evidence="1" id="KW-0812">Transmembrane</keyword>
<dbReference type="InterPro" id="IPR050697">
    <property type="entry name" value="Adenylyl/Guanylyl_Cyclase_3/4"/>
</dbReference>
<gene>
    <name evidence="3" type="ORF">N0F65_012048</name>
</gene>
<reference evidence="3" key="2">
    <citation type="journal article" date="2023" name="Microbiol Resour">
        <title>Decontamination and Annotation of the Draft Genome Sequence of the Oomycete Lagenidium giganteum ARSEF 373.</title>
        <authorList>
            <person name="Morgan W.R."/>
            <person name="Tartar A."/>
        </authorList>
    </citation>
    <scope>NUCLEOTIDE SEQUENCE</scope>
    <source>
        <strain evidence="3">ARSEF 373</strain>
    </source>
</reference>
<organism evidence="3 4">
    <name type="scientific">Lagenidium giganteum</name>
    <dbReference type="NCBI Taxonomy" id="4803"/>
    <lineage>
        <taxon>Eukaryota</taxon>
        <taxon>Sar</taxon>
        <taxon>Stramenopiles</taxon>
        <taxon>Oomycota</taxon>
        <taxon>Peronosporomycetes</taxon>
        <taxon>Pythiales</taxon>
        <taxon>Pythiaceae</taxon>
    </lineage>
</organism>
<keyword evidence="1" id="KW-1133">Transmembrane helix</keyword>
<dbReference type="Proteomes" id="UP001146120">
    <property type="component" value="Unassembled WGS sequence"/>
</dbReference>
<accession>A0AAV2YS61</accession>
<feature type="transmembrane region" description="Helical" evidence="1">
    <location>
        <begin position="6"/>
        <end position="27"/>
    </location>
</feature>
<evidence type="ECO:0000313" key="4">
    <source>
        <dbReference type="Proteomes" id="UP001146120"/>
    </source>
</evidence>
<feature type="domain" description="Guanylate cyclase" evidence="2">
    <location>
        <begin position="325"/>
        <end position="470"/>
    </location>
</feature>
<evidence type="ECO:0000256" key="1">
    <source>
        <dbReference type="SAM" id="Phobius"/>
    </source>
</evidence>
<feature type="transmembrane region" description="Helical" evidence="1">
    <location>
        <begin position="104"/>
        <end position="126"/>
    </location>
</feature>
<sequence length="559" mass="63633">MRFWSSLYAMSLLISSVAAGLVAARIYQRTDLRISAVRFIFFFFFFYLWLSSLFRGIFYLDVCFIGDDEFETQFQGVDSKQFDALGLRGVAQLGNVTRPWLSSMLVLGDTFLTASSLWMFPMTWELSRLARNSMDRGLKRERAVARWYCKWVHVLVVIFFLAEAAYTISNRGFNSQSYRILISGNMIQAICLVYVVAIVCSLKWTGRKYEPVHGAFVASPLYKRIKAIMVVYGVFSFQYQLISLILLFSHFEVEIPTLVLGISTLLFNNSGTALTVVMGCSQECVVRSFGKYLPEEYTTAFYVSEPSLAIASAAATYSPPMVNPVFLFTDIEASSALWALDDVTIMRQAHERHDEVLRSQLTRYRGYEITTCGDAFHLAFHSIKDAVDYAIAIQFQLLEVNWPRELHNAMDATVRMKDKNRKKWIFNGLRVRMGIHDALDMDGVLVKNMHPVTGKVTYTGMSEVVASEIGDVGAGGEICVTRRVADWVLLNNASLDHDTGVEWVGHHHISQLNIAMHVFHLVPEGLEGRQPVFEDHWARNQQRMSIQIDKHSDHMTHIY</sequence>
<dbReference type="AlphaFoldDB" id="A0AAV2YS61"/>
<dbReference type="Pfam" id="PF00211">
    <property type="entry name" value="Guanylate_cyc"/>
    <property type="match status" value="1"/>
</dbReference>